<organism evidence="1">
    <name type="scientific">hydrothermal vent metagenome</name>
    <dbReference type="NCBI Taxonomy" id="652676"/>
    <lineage>
        <taxon>unclassified sequences</taxon>
        <taxon>metagenomes</taxon>
        <taxon>ecological metagenomes</taxon>
    </lineage>
</organism>
<evidence type="ECO:0000313" key="1">
    <source>
        <dbReference type="EMBL" id="CUS52046.1"/>
    </source>
</evidence>
<gene>
    <name evidence="1" type="ORF">MGWOODY_XGa1215</name>
</gene>
<protein>
    <submittedName>
        <fullName evidence="1">Uncharacterized protein</fullName>
    </submittedName>
</protein>
<name>A0A160TV47_9ZZZZ</name>
<accession>A0A160TV47</accession>
<dbReference type="EMBL" id="CZRL01000074">
    <property type="protein sequence ID" value="CUS52046.1"/>
    <property type="molecule type" value="Genomic_DNA"/>
</dbReference>
<sequence>MLGSQLTHGVTNRPPTRELRNICSSAILNFHPKYSLMKIVNG</sequence>
<reference evidence="1" key="1">
    <citation type="submission" date="2015-10" db="EMBL/GenBank/DDBJ databases">
        <authorList>
            <person name="Gilbert D.G."/>
        </authorList>
    </citation>
    <scope>NUCLEOTIDE SEQUENCE</scope>
</reference>
<proteinExistence type="predicted"/>
<dbReference type="AlphaFoldDB" id="A0A160TV47"/>